<dbReference type="InterPro" id="IPR009758">
    <property type="entry name" value="DUF1326"/>
</dbReference>
<organism evidence="2 3">
    <name type="scientific">Carbonactinospora thermoautotrophica</name>
    <dbReference type="NCBI Taxonomy" id="1469144"/>
    <lineage>
        <taxon>Bacteria</taxon>
        <taxon>Bacillati</taxon>
        <taxon>Actinomycetota</taxon>
        <taxon>Actinomycetes</taxon>
        <taxon>Kitasatosporales</taxon>
        <taxon>Carbonactinosporaceae</taxon>
        <taxon>Carbonactinospora</taxon>
    </lineage>
</organism>
<dbReference type="AlphaFoldDB" id="A0A132MW42"/>
<dbReference type="PATRIC" id="fig|1469144.10.peg.3351"/>
<proteinExistence type="predicted"/>
<evidence type="ECO:0000256" key="1">
    <source>
        <dbReference type="SAM" id="MobiDB-lite"/>
    </source>
</evidence>
<feature type="region of interest" description="Disordered" evidence="1">
    <location>
        <begin position="141"/>
        <end position="227"/>
    </location>
</feature>
<evidence type="ECO:0000313" key="3">
    <source>
        <dbReference type="Proteomes" id="UP000070188"/>
    </source>
</evidence>
<dbReference type="Pfam" id="PF07040">
    <property type="entry name" value="DUF1326"/>
    <property type="match status" value="1"/>
</dbReference>
<name>A0A132MW42_9ACTN</name>
<gene>
    <name evidence="2" type="ORF">LI90_3110</name>
</gene>
<dbReference type="EMBL" id="LAXD01000001">
    <property type="protein sequence ID" value="KWX02071.1"/>
    <property type="molecule type" value="Genomic_DNA"/>
</dbReference>
<comment type="caution">
    <text evidence="2">The sequence shown here is derived from an EMBL/GenBank/DDBJ whole genome shotgun (WGS) entry which is preliminary data.</text>
</comment>
<keyword evidence="3" id="KW-1185">Reference proteome</keyword>
<sequence>MIEVTNVPRWRVTGDWFDVCKCTIPCPCSFAQPPTYGDCDGVLAWHIREGSYGDVRLDGLNVLMIASFVGNVWGEHSDAYAAVFLDERADEPQREALRMIFGGQAGGWLAQLTEMLGAQMRGLEYALIRVWVDDDLGTWSAEAPGGWQRGPRPSVSAGSGRAAPASTSRSTGAGRTESVLRNHLSGSPAPASALATGGAGVSPARHSVAKAGQVTPVRGLSSALPAG</sequence>
<feature type="compositionally biased region" description="Low complexity" evidence="1">
    <location>
        <begin position="184"/>
        <end position="196"/>
    </location>
</feature>
<protein>
    <recommendedName>
        <fullName evidence="4">DUF1326 domain-containing protein</fullName>
    </recommendedName>
</protein>
<accession>A0A132MW42</accession>
<evidence type="ECO:0000313" key="2">
    <source>
        <dbReference type="EMBL" id="KWX02071.1"/>
    </source>
</evidence>
<reference evidence="3" key="1">
    <citation type="submission" date="2015-04" db="EMBL/GenBank/DDBJ databases">
        <title>Physiological reanalysis, assessment of diazotrophy, and genome sequences of multiple isolates of Streptomyces thermoautotrophicus.</title>
        <authorList>
            <person name="MacKellar D.C."/>
            <person name="Lieber L."/>
            <person name="Norman J."/>
            <person name="Bolger A."/>
            <person name="Tobin C."/>
            <person name="Murray J.W."/>
            <person name="Chang R."/>
            <person name="Ford T."/>
            <person name="Nguyen P.Q."/>
            <person name="Woodward J."/>
            <person name="Permingeat H."/>
            <person name="Joshi N.S."/>
            <person name="Silver P.A."/>
            <person name="Usadel B."/>
            <person name="Rutherford A.W."/>
            <person name="Friesen M."/>
            <person name="Prell J."/>
        </authorList>
    </citation>
    <scope>NUCLEOTIDE SEQUENCE [LARGE SCALE GENOMIC DNA]</scope>
    <source>
        <strain evidence="3">H1</strain>
    </source>
</reference>
<evidence type="ECO:0008006" key="4">
    <source>
        <dbReference type="Google" id="ProtNLM"/>
    </source>
</evidence>
<dbReference type="Proteomes" id="UP000070188">
    <property type="component" value="Unassembled WGS sequence"/>
</dbReference>